<protein>
    <submittedName>
        <fullName evidence="2">Uncharacterized protein</fullName>
    </submittedName>
</protein>
<dbReference type="AlphaFoldDB" id="A0A4U0TW06"/>
<dbReference type="Proteomes" id="UP000310066">
    <property type="component" value="Unassembled WGS sequence"/>
</dbReference>
<feature type="compositionally biased region" description="Acidic residues" evidence="1">
    <location>
        <begin position="563"/>
        <end position="587"/>
    </location>
</feature>
<evidence type="ECO:0000313" key="3">
    <source>
        <dbReference type="Proteomes" id="UP000310066"/>
    </source>
</evidence>
<accession>A0A4U0TW06</accession>
<proteinExistence type="predicted"/>
<dbReference type="STRING" id="329885.A0A4U0TW06"/>
<comment type="caution">
    <text evidence="2">The sequence shown here is derived from an EMBL/GenBank/DDBJ whole genome shotgun (WGS) entry which is preliminary data.</text>
</comment>
<evidence type="ECO:0000313" key="2">
    <source>
        <dbReference type="EMBL" id="TKA26543.1"/>
    </source>
</evidence>
<evidence type="ECO:0000256" key="1">
    <source>
        <dbReference type="SAM" id="MobiDB-lite"/>
    </source>
</evidence>
<reference evidence="2 3" key="1">
    <citation type="submission" date="2017-03" db="EMBL/GenBank/DDBJ databases">
        <title>Genomes of endolithic fungi from Antarctica.</title>
        <authorList>
            <person name="Coleine C."/>
            <person name="Masonjones S."/>
            <person name="Stajich J.E."/>
        </authorList>
    </citation>
    <scope>NUCLEOTIDE SEQUENCE [LARGE SCALE GENOMIC DNA]</scope>
    <source>
        <strain evidence="2 3">CCFEE 5311</strain>
    </source>
</reference>
<gene>
    <name evidence="2" type="ORF">B0A54_17529</name>
</gene>
<dbReference type="OrthoDB" id="432970at2759"/>
<name>A0A4U0TW06_9PEZI</name>
<sequence>MPATVPLLGTKSNSVLYVETLLRSSNKTSDYLPTILHADVATFCLIAGVAPTIYLTGSTSENFGSEAVLGHSKRDTGTMGQSRFRVAWQRPWTGDPSAIAQVDITSPTIAIDPSDMARVFFQWYLQIFSEFEDMTNQLCVHIRRVVNPLSRDLGHYTRMTIVSLIGLAQKNICCDWRSFTEALVDHIQRDQTLIVGSNSMQELCTLLHLSGIYTASMLDKTPFAAAQGFASAISCPAVSSIERYPTLPNVVAVALVIPRGSLQIFDPVDIDRFGTPGLHMALHCSGIFENSFFSIHLCFGRLEVDEGQHVGVIKEDEKGWQGHSSLIAICLAPAFQFLIGRGADDVHVALVLNSSAADHHFVPILGPSMRVYDTSITDRQNLHLLRALPGDAEEPVSVLQERPQQLECPKAIPLALCRDQSLDRLTIRTKFTDEIESRDLQNQELKVKIVQQGPCAMRITFGSHSKVLAFPFPVDGAYSKTTIARRKSWIEVTVPLSSPTGSHGYNMRPFPMISAEGYLNCWGLGRVNLAKQPILPLSTARSGLAQPSSAPVAVTETGSARQEDEDGEDDGDDDGDDDDEESVDADSSECRQGVEAGGGTGEGQSRTSLPDVEPALINAYVAAQLTEQQARSQSSRRITQTMRLYSRTRGAAIAALYRHLQQQRRVAPQIQRAAQQQHTRYTNAQLVE</sequence>
<feature type="region of interest" description="Disordered" evidence="1">
    <location>
        <begin position="541"/>
        <end position="609"/>
    </location>
</feature>
<dbReference type="EMBL" id="NAJP01000138">
    <property type="protein sequence ID" value="TKA26543.1"/>
    <property type="molecule type" value="Genomic_DNA"/>
</dbReference>
<organism evidence="2 3">
    <name type="scientific">Friedmanniomyces endolithicus</name>
    <dbReference type="NCBI Taxonomy" id="329885"/>
    <lineage>
        <taxon>Eukaryota</taxon>
        <taxon>Fungi</taxon>
        <taxon>Dikarya</taxon>
        <taxon>Ascomycota</taxon>
        <taxon>Pezizomycotina</taxon>
        <taxon>Dothideomycetes</taxon>
        <taxon>Dothideomycetidae</taxon>
        <taxon>Mycosphaerellales</taxon>
        <taxon>Teratosphaeriaceae</taxon>
        <taxon>Friedmanniomyces</taxon>
    </lineage>
</organism>